<protein>
    <recommendedName>
        <fullName evidence="2">Serine-threonine/tyrosine-protein kinase catalytic domain-containing protein</fullName>
    </recommendedName>
</protein>
<proteinExistence type="predicted"/>
<dbReference type="AlphaFoldDB" id="H9M9C8"/>
<sequence length="146" mass="15490">LEILTARRPIERGKYIVREVKSALEAGGIGTLVSELVDPLLLGSDSHGTLLPGLESFVNLALKCAEESAADRPSMSDVVKELESIATNCKDDDGPYNNSSASSLASDSGAINIKGFYYTQSSNYTSDDGILKKGGSFEYSGGYSVR</sequence>
<reference evidence="1" key="1">
    <citation type="submission" date="2011-12" db="EMBL/GenBank/DDBJ databases">
        <title>Nucleotide Diversity and Divergence in the Loblolly Pine Gene Space.</title>
        <authorList>
            <person name="Neale D.B."/>
            <person name="Wegrzyn J.L."/>
            <person name="Lee J.M."/>
            <person name="Eckert A.J."/>
            <person name="Liechty J.D."/>
            <person name="Stevens K.A."/>
            <person name="Langley C.H."/>
        </authorList>
    </citation>
    <scope>NUCLEOTIDE SEQUENCE</scope>
    <source>
        <strain evidence="1">11651</strain>
        <tissue evidence="1">Megagametophyte</tissue>
    </source>
</reference>
<accession>H9M9C8</accession>
<name>H9M9C8_PINRA</name>
<dbReference type="EMBL" id="JQ261585">
    <property type="protein sequence ID" value="AEW07724.1"/>
    <property type="molecule type" value="Genomic_DNA"/>
</dbReference>
<evidence type="ECO:0008006" key="2">
    <source>
        <dbReference type="Google" id="ProtNLM"/>
    </source>
</evidence>
<evidence type="ECO:0000313" key="1">
    <source>
        <dbReference type="EMBL" id="AEW07724.1"/>
    </source>
</evidence>
<gene>
    <name evidence="1" type="ORF">0_9749_01</name>
</gene>
<dbReference type="Gene3D" id="1.10.510.10">
    <property type="entry name" value="Transferase(Phosphotransferase) domain 1"/>
    <property type="match status" value="1"/>
</dbReference>
<feature type="non-terminal residue" evidence="1">
    <location>
        <position position="1"/>
    </location>
</feature>
<feature type="non-terminal residue" evidence="1">
    <location>
        <position position="146"/>
    </location>
</feature>
<organism evidence="1">
    <name type="scientific">Pinus radiata</name>
    <name type="common">Monterey pine</name>
    <name type="synonym">Pinus insignis</name>
    <dbReference type="NCBI Taxonomy" id="3347"/>
    <lineage>
        <taxon>Eukaryota</taxon>
        <taxon>Viridiplantae</taxon>
        <taxon>Streptophyta</taxon>
        <taxon>Embryophyta</taxon>
        <taxon>Tracheophyta</taxon>
        <taxon>Spermatophyta</taxon>
        <taxon>Pinopsida</taxon>
        <taxon>Pinidae</taxon>
        <taxon>Conifers I</taxon>
        <taxon>Pinales</taxon>
        <taxon>Pinaceae</taxon>
        <taxon>Pinus</taxon>
        <taxon>Pinus subgen. Pinus</taxon>
    </lineage>
</organism>